<evidence type="ECO:0000256" key="2">
    <source>
        <dbReference type="ARBA" id="ARBA00023136"/>
    </source>
</evidence>
<dbReference type="Pfam" id="PF13620">
    <property type="entry name" value="CarboxypepD_reg"/>
    <property type="match status" value="1"/>
</dbReference>
<keyword evidence="7" id="KW-0675">Receptor</keyword>
<dbReference type="Gene3D" id="2.170.130.10">
    <property type="entry name" value="TonB-dependent receptor, plug domain"/>
    <property type="match status" value="1"/>
</dbReference>
<feature type="signal peptide" evidence="5">
    <location>
        <begin position="1"/>
        <end position="24"/>
    </location>
</feature>
<dbReference type="InterPro" id="IPR036942">
    <property type="entry name" value="Beta-barrel_TonB_sf"/>
</dbReference>
<dbReference type="PANTHER" id="PTHR40980">
    <property type="entry name" value="PLUG DOMAIN-CONTAINING PROTEIN"/>
    <property type="match status" value="1"/>
</dbReference>
<dbReference type="Gene3D" id="2.60.40.1120">
    <property type="entry name" value="Carboxypeptidase-like, regulatory domain"/>
    <property type="match status" value="1"/>
</dbReference>
<accession>A0A9D1E2L1</accession>
<feature type="chain" id="PRO_5038541447" evidence="5">
    <location>
        <begin position="25"/>
        <end position="826"/>
    </location>
</feature>
<dbReference type="InterPro" id="IPR008969">
    <property type="entry name" value="CarboxyPept-like_regulatory"/>
</dbReference>
<evidence type="ECO:0000256" key="3">
    <source>
        <dbReference type="ARBA" id="ARBA00023237"/>
    </source>
</evidence>
<dbReference type="GO" id="GO:0009279">
    <property type="term" value="C:cell outer membrane"/>
    <property type="evidence" value="ECO:0007669"/>
    <property type="project" value="UniProtKB-SubCell"/>
</dbReference>
<feature type="domain" description="Outer membrane protein beta-barrel" evidence="6">
    <location>
        <begin position="385"/>
        <end position="791"/>
    </location>
</feature>
<dbReference type="PANTHER" id="PTHR40980:SF4">
    <property type="entry name" value="TONB-DEPENDENT RECEPTOR-LIKE BETA-BARREL DOMAIN-CONTAINING PROTEIN"/>
    <property type="match status" value="1"/>
</dbReference>
<keyword evidence="2" id="KW-0472">Membrane</keyword>
<reference evidence="7" key="2">
    <citation type="journal article" date="2021" name="PeerJ">
        <title>Extensive microbial diversity within the chicken gut microbiome revealed by metagenomics and culture.</title>
        <authorList>
            <person name="Gilroy R."/>
            <person name="Ravi A."/>
            <person name="Getino M."/>
            <person name="Pursley I."/>
            <person name="Horton D.L."/>
            <person name="Alikhan N.F."/>
            <person name="Baker D."/>
            <person name="Gharbi K."/>
            <person name="Hall N."/>
            <person name="Watson M."/>
            <person name="Adriaenssens E.M."/>
            <person name="Foster-Nyarko E."/>
            <person name="Jarju S."/>
            <person name="Secka A."/>
            <person name="Antonio M."/>
            <person name="Oren A."/>
            <person name="Chaudhuri R.R."/>
            <person name="La Ragione R."/>
            <person name="Hildebrand F."/>
            <person name="Pallen M.J."/>
        </authorList>
    </citation>
    <scope>NUCLEOTIDE SEQUENCE</scope>
    <source>
        <strain evidence="7">ChiHjej13B12-12457</strain>
    </source>
</reference>
<dbReference type="InterPro" id="IPR041700">
    <property type="entry name" value="OMP_b-brl_3"/>
</dbReference>
<name>A0A9D1E2L1_9BACT</name>
<dbReference type="InterPro" id="IPR037066">
    <property type="entry name" value="Plug_dom_sf"/>
</dbReference>
<evidence type="ECO:0000256" key="4">
    <source>
        <dbReference type="SAM" id="MobiDB-lite"/>
    </source>
</evidence>
<dbReference type="EMBL" id="DVHI01000091">
    <property type="protein sequence ID" value="HIR63316.1"/>
    <property type="molecule type" value="Genomic_DNA"/>
</dbReference>
<gene>
    <name evidence="7" type="ORF">IAC94_07335</name>
</gene>
<evidence type="ECO:0000313" key="8">
    <source>
        <dbReference type="Proteomes" id="UP000886744"/>
    </source>
</evidence>
<evidence type="ECO:0000313" key="7">
    <source>
        <dbReference type="EMBL" id="HIR63316.1"/>
    </source>
</evidence>
<organism evidence="7 8">
    <name type="scientific">Candidatus Coprenecus avistercoris</name>
    <dbReference type="NCBI Taxonomy" id="2840730"/>
    <lineage>
        <taxon>Bacteria</taxon>
        <taxon>Pseudomonadati</taxon>
        <taxon>Bacteroidota</taxon>
        <taxon>Bacteroidia</taxon>
        <taxon>Bacteroidales</taxon>
        <taxon>Rikenellaceae</taxon>
        <taxon>Rikenellaceae incertae sedis</taxon>
        <taxon>Candidatus Coprenecus</taxon>
    </lineage>
</organism>
<keyword evidence="3" id="KW-0998">Cell outer membrane</keyword>
<keyword evidence="5" id="KW-0732">Signal</keyword>
<feature type="region of interest" description="Disordered" evidence="4">
    <location>
        <begin position="806"/>
        <end position="826"/>
    </location>
</feature>
<dbReference type="Proteomes" id="UP000886744">
    <property type="component" value="Unassembled WGS sequence"/>
</dbReference>
<evidence type="ECO:0000256" key="5">
    <source>
        <dbReference type="SAM" id="SignalP"/>
    </source>
</evidence>
<comment type="subcellular location">
    <subcellularLocation>
        <location evidence="1">Cell outer membrane</location>
    </subcellularLocation>
</comment>
<evidence type="ECO:0000256" key="1">
    <source>
        <dbReference type="ARBA" id="ARBA00004442"/>
    </source>
</evidence>
<evidence type="ECO:0000259" key="6">
    <source>
        <dbReference type="Pfam" id="PF14905"/>
    </source>
</evidence>
<dbReference type="Pfam" id="PF14905">
    <property type="entry name" value="OMP_b-brl_3"/>
    <property type="match status" value="1"/>
</dbReference>
<dbReference type="SUPFAM" id="SSF56935">
    <property type="entry name" value="Porins"/>
    <property type="match status" value="1"/>
</dbReference>
<proteinExistence type="predicted"/>
<protein>
    <submittedName>
        <fullName evidence="7">TonB-dependent receptor</fullName>
    </submittedName>
</protein>
<comment type="caution">
    <text evidence="7">The sequence shown here is derived from an EMBL/GenBank/DDBJ whole genome shotgun (WGS) entry which is preliminary data.</text>
</comment>
<dbReference type="Gene3D" id="2.40.170.20">
    <property type="entry name" value="TonB-dependent receptor, beta-barrel domain"/>
    <property type="match status" value="1"/>
</dbReference>
<sequence>MKYSTIRAAAAITALLLWAVCASARPQNGRSISGRVLDAATQAPIEFATVALIAPDSTVVNGTTTDAEGRFTIDRIPSAGGYRLLASFIGYRDLITDLSAVPQQDAVIFLEPDTEMLEEAVVTARRPVIEQKLDKIVMNIADAVSTEGSNGTDLLRKAPGVTIDFEGNVKLNGSTVAVWLDGRPSNLSGKELEVLLQSTDGTTIDRIEIMSHPSAKYDAAGGGGIINIVTKKNFMEGFNGSVNLGYGGMYFDRWDQSADGSVNLNYRGRKTSTFLTYSARYDDMTADLLSKSLYGPDNEYTMSGTSHLLMRNLNQMFRAGNDWYITDRDILGVIVNGTFRGGSSDTYGDNFTEHLLGETLLGRLNSDIANTDDFNGVSANLNYTHTFDPARMQELTLNADYSWYDIRNGSSQSDIPDPAVTPLIALDSTVFRQDAAQNLQIWSAKADYQQLFWQTGLLEAGLKWSRTVTDNNSVREDYFGGTWNYNDNLSNLFLYDEQIAAAYISAAKSFGTKWSAKIGLRGEYTYARGDWRSAGEKSVKSYFNLFPTVFVSYMPTQKWRLAASYTRRISRPGYSQLNPFRTYISANAFTEGDPDLDPQFSDQVSLTVGYGQHLNLSLLYQHNSNLIMQRPEVNQDNGGQRLIWENFGTQSLAGAALSISELPIAKWLNLSANYFAAYNGNTSSGGSYSDGSFVQSFYGNLNFLLPKEWKIEAGGMATGNMTVGYMNIRPMYMLFAGIKKNLWDGRGTIALNVQDILRSLSTDITSYTGDVLTYSIRQRINMQKVTLSFSWRFGTATNVRRRNVGNVEESSRVGGSTGISTGQTLK</sequence>
<reference evidence="7" key="1">
    <citation type="submission" date="2020-10" db="EMBL/GenBank/DDBJ databases">
        <authorList>
            <person name="Gilroy R."/>
        </authorList>
    </citation>
    <scope>NUCLEOTIDE SEQUENCE</scope>
    <source>
        <strain evidence="7">ChiHjej13B12-12457</strain>
    </source>
</reference>
<dbReference type="SUPFAM" id="SSF49464">
    <property type="entry name" value="Carboxypeptidase regulatory domain-like"/>
    <property type="match status" value="1"/>
</dbReference>
<dbReference type="AlphaFoldDB" id="A0A9D1E2L1"/>